<dbReference type="InterPro" id="IPR014311">
    <property type="entry name" value="Guanine_deaminase"/>
</dbReference>
<evidence type="ECO:0000256" key="7">
    <source>
        <dbReference type="NCBIfam" id="TIGR02967"/>
    </source>
</evidence>
<proteinExistence type="inferred from homology"/>
<evidence type="ECO:0000259" key="9">
    <source>
        <dbReference type="Pfam" id="PF01979"/>
    </source>
</evidence>
<evidence type="ECO:0000256" key="4">
    <source>
        <dbReference type="ARBA" id="ARBA00022723"/>
    </source>
</evidence>
<evidence type="ECO:0000313" key="11">
    <source>
        <dbReference type="Proteomes" id="UP001139354"/>
    </source>
</evidence>
<evidence type="ECO:0000256" key="6">
    <source>
        <dbReference type="ARBA" id="ARBA00022833"/>
    </source>
</evidence>
<dbReference type="InterPro" id="IPR032466">
    <property type="entry name" value="Metal_Hydrolase"/>
</dbReference>
<comment type="pathway">
    <text evidence="1 8">Purine metabolism; guanine degradation; xanthine from guanine: step 1/1.</text>
</comment>
<dbReference type="EMBL" id="JAGTTN010000001">
    <property type="protein sequence ID" value="MCC2031088.1"/>
    <property type="molecule type" value="Genomic_DNA"/>
</dbReference>
<dbReference type="Pfam" id="PF01979">
    <property type="entry name" value="Amidohydro_1"/>
    <property type="match status" value="1"/>
</dbReference>
<feature type="domain" description="Amidohydrolase-related" evidence="9">
    <location>
        <begin position="74"/>
        <end position="437"/>
    </location>
</feature>
<comment type="caution">
    <text evidence="10">The sequence shown here is derived from an EMBL/GenBank/DDBJ whole genome shotgun (WGS) entry which is preliminary data.</text>
</comment>
<dbReference type="Proteomes" id="UP001139354">
    <property type="component" value="Unassembled WGS sequence"/>
</dbReference>
<dbReference type="CDD" id="cd01303">
    <property type="entry name" value="GDEase"/>
    <property type="match status" value="1"/>
</dbReference>
<dbReference type="RefSeq" id="WP_229382963.1">
    <property type="nucleotide sequence ID" value="NZ_JAGTTN010000001.1"/>
</dbReference>
<gene>
    <name evidence="10" type="primary">guaD</name>
    <name evidence="10" type="ORF">KEC57_02715</name>
</gene>
<dbReference type="InterPro" id="IPR051607">
    <property type="entry name" value="Metallo-dep_hydrolases"/>
</dbReference>
<keyword evidence="6 8" id="KW-0862">Zinc</keyword>
<organism evidence="10 11">
    <name type="scientific">Microbacterium allomyrinae</name>
    <dbReference type="NCBI Taxonomy" id="2830666"/>
    <lineage>
        <taxon>Bacteria</taxon>
        <taxon>Bacillati</taxon>
        <taxon>Actinomycetota</taxon>
        <taxon>Actinomycetes</taxon>
        <taxon>Micrococcales</taxon>
        <taxon>Microbacteriaceae</taxon>
        <taxon>Microbacterium</taxon>
    </lineage>
</organism>
<dbReference type="AlphaFoldDB" id="A0A9X1LSZ9"/>
<sequence length="444" mass="48014">MPYYLPPANSGHHAIRGHIVTVVADPFLSSDALVEHTDGLIIVEGGVIAAVGPYAELEDRLGPDAHIDHHPDGIITAGFIDTHVHYVQTGIIAAFGAQLIDWLNTYTFVEEQRFADKTHAAAVASVFFDQLLSNGTTTALTFCAVYPESVDAFFEEATRRNMRMAGGKVLMDRNAPAHLLDTAQSGYDDSKALIEKWHGKGRNHYAVTPRFAPTSTQGQLDAAATLLKEHPGTLMHTHVSENLGEIAWVRSLFPEADGYLDVYDRAGLLQPGAVLAHGVHLTAHERLRVHETGSAVSHCPTSNLFLGSGLFHVHQAKNHTHPIKVGLGTDIGAGTSFSLLSTMNEAYKVAQLTQYPLDSIKMLYLATLGGAEALGLQDRIGSIEVGKEADLVVLDTKATPLLDFRSAQVQSLEEQLFVLAVMGDDRVIQSTYIAGDVAYSRDGH</sequence>
<accession>A0A9X1LSZ9</accession>
<dbReference type="InterPro" id="IPR006680">
    <property type="entry name" value="Amidohydro-rel"/>
</dbReference>
<dbReference type="SUPFAM" id="SSF51556">
    <property type="entry name" value="Metallo-dependent hydrolases"/>
    <property type="match status" value="1"/>
</dbReference>
<dbReference type="GO" id="GO:0005829">
    <property type="term" value="C:cytosol"/>
    <property type="evidence" value="ECO:0007669"/>
    <property type="project" value="TreeGrafter"/>
</dbReference>
<comment type="catalytic activity">
    <reaction evidence="8">
        <text>guanine + H2O + H(+) = xanthine + NH4(+)</text>
        <dbReference type="Rhea" id="RHEA:14665"/>
        <dbReference type="ChEBI" id="CHEBI:15377"/>
        <dbReference type="ChEBI" id="CHEBI:15378"/>
        <dbReference type="ChEBI" id="CHEBI:16235"/>
        <dbReference type="ChEBI" id="CHEBI:17712"/>
        <dbReference type="ChEBI" id="CHEBI:28938"/>
        <dbReference type="EC" id="3.5.4.3"/>
    </reaction>
</comment>
<reference evidence="10" key="1">
    <citation type="submission" date="2021-04" db="EMBL/GenBank/DDBJ databases">
        <title>Microbacterium tenobrionis sp. nov. and Microbacterium allomyrinae sp. nov., isolated from larvae of Tenobrio molitor and Allomyrina dichotoma, respectively.</title>
        <authorList>
            <person name="Lee S.D."/>
        </authorList>
    </citation>
    <scope>NUCLEOTIDE SEQUENCE</scope>
    <source>
        <strain evidence="10">BWT-G7</strain>
    </source>
</reference>
<dbReference type="EC" id="3.5.4.3" evidence="3 7"/>
<dbReference type="GO" id="GO:0008270">
    <property type="term" value="F:zinc ion binding"/>
    <property type="evidence" value="ECO:0007669"/>
    <property type="project" value="UniProtKB-UniRule"/>
</dbReference>
<protein>
    <recommendedName>
        <fullName evidence="3 7">Guanine deaminase</fullName>
        <shortName evidence="8">Guanase</shortName>
        <ecNumber evidence="3 7">3.5.4.3</ecNumber>
    </recommendedName>
    <alternativeName>
        <fullName evidence="8">Guanine aminohydrolase</fullName>
    </alternativeName>
</protein>
<keyword evidence="4 8" id="KW-0479">Metal-binding</keyword>
<dbReference type="InterPro" id="IPR011059">
    <property type="entry name" value="Metal-dep_hydrolase_composite"/>
</dbReference>
<dbReference type="SUPFAM" id="SSF51338">
    <property type="entry name" value="Composite domain of metallo-dependent hydrolases"/>
    <property type="match status" value="1"/>
</dbReference>
<evidence type="ECO:0000256" key="3">
    <source>
        <dbReference type="ARBA" id="ARBA00012781"/>
    </source>
</evidence>
<dbReference type="NCBIfam" id="NF006679">
    <property type="entry name" value="PRK09228.1"/>
    <property type="match status" value="1"/>
</dbReference>
<dbReference type="PANTHER" id="PTHR11271:SF6">
    <property type="entry name" value="GUANINE DEAMINASE"/>
    <property type="match status" value="1"/>
</dbReference>
<dbReference type="NCBIfam" id="TIGR02967">
    <property type="entry name" value="guan_deamin"/>
    <property type="match status" value="1"/>
</dbReference>
<keyword evidence="11" id="KW-1185">Reference proteome</keyword>
<dbReference type="Gene3D" id="3.20.20.140">
    <property type="entry name" value="Metal-dependent hydrolases"/>
    <property type="match status" value="1"/>
</dbReference>
<dbReference type="GO" id="GO:0008892">
    <property type="term" value="F:guanine deaminase activity"/>
    <property type="evidence" value="ECO:0007669"/>
    <property type="project" value="UniProtKB-UniRule"/>
</dbReference>
<comment type="cofactor">
    <cofactor evidence="8">
        <name>Zn(2+)</name>
        <dbReference type="ChEBI" id="CHEBI:29105"/>
    </cofactor>
    <text evidence="8">Binds 1 zinc ion per subunit.</text>
</comment>
<comment type="similarity">
    <text evidence="2 8">Belongs to the metallo-dependent hydrolases superfamily. ATZ/TRZ family.</text>
</comment>
<evidence type="ECO:0000256" key="2">
    <source>
        <dbReference type="ARBA" id="ARBA00006745"/>
    </source>
</evidence>
<keyword evidence="5 8" id="KW-0378">Hydrolase</keyword>
<dbReference type="FunFam" id="3.20.20.140:FF:000022">
    <property type="entry name" value="Guanine deaminase"/>
    <property type="match status" value="1"/>
</dbReference>
<evidence type="ECO:0000256" key="5">
    <source>
        <dbReference type="ARBA" id="ARBA00022801"/>
    </source>
</evidence>
<evidence type="ECO:0000313" key="10">
    <source>
        <dbReference type="EMBL" id="MCC2031088.1"/>
    </source>
</evidence>
<dbReference type="Gene3D" id="2.30.40.10">
    <property type="entry name" value="Urease, subunit C, domain 1"/>
    <property type="match status" value="1"/>
</dbReference>
<evidence type="ECO:0000256" key="1">
    <source>
        <dbReference type="ARBA" id="ARBA00004984"/>
    </source>
</evidence>
<dbReference type="GO" id="GO:0006147">
    <property type="term" value="P:guanine catabolic process"/>
    <property type="evidence" value="ECO:0007669"/>
    <property type="project" value="UniProtKB-UniRule"/>
</dbReference>
<comment type="function">
    <text evidence="8">Catalyzes the hydrolytic deamination of guanine, producing xanthine and ammonia.</text>
</comment>
<evidence type="ECO:0000256" key="8">
    <source>
        <dbReference type="RuleBase" id="RU366009"/>
    </source>
</evidence>
<dbReference type="PANTHER" id="PTHR11271">
    <property type="entry name" value="GUANINE DEAMINASE"/>
    <property type="match status" value="1"/>
</dbReference>
<name>A0A9X1LSZ9_9MICO</name>